<evidence type="ECO:0000313" key="3">
    <source>
        <dbReference type="Proteomes" id="UP001214250"/>
    </source>
</evidence>
<reference evidence="2 3" key="1">
    <citation type="submission" date="2023-02" db="EMBL/GenBank/DDBJ databases">
        <title>Genome sequence of Lentisphaera profundi SAORIC-696.</title>
        <authorList>
            <person name="Kim e."/>
            <person name="Cho J.-C."/>
            <person name="Choi A."/>
            <person name="Kang I."/>
        </authorList>
    </citation>
    <scope>NUCLEOTIDE SEQUENCE [LARGE SCALE GENOMIC DNA]</scope>
    <source>
        <strain evidence="2 3">SAORIC-696</strain>
    </source>
</reference>
<organism evidence="2 3">
    <name type="scientific">Lentisphaera profundi</name>
    <dbReference type="NCBI Taxonomy" id="1658616"/>
    <lineage>
        <taxon>Bacteria</taxon>
        <taxon>Pseudomonadati</taxon>
        <taxon>Lentisphaerota</taxon>
        <taxon>Lentisphaeria</taxon>
        <taxon>Lentisphaerales</taxon>
        <taxon>Lentisphaeraceae</taxon>
        <taxon>Lentisphaera</taxon>
    </lineage>
</organism>
<dbReference type="InterPro" id="IPR003500">
    <property type="entry name" value="RpiB_LacA_LacB"/>
</dbReference>
<dbReference type="NCBIfam" id="TIGR00689">
    <property type="entry name" value="rpiB_lacA_lacB"/>
    <property type="match status" value="1"/>
</dbReference>
<dbReference type="Pfam" id="PF02502">
    <property type="entry name" value="LacAB_rpiB"/>
    <property type="match status" value="1"/>
</dbReference>
<evidence type="ECO:0000256" key="1">
    <source>
        <dbReference type="ARBA" id="ARBA00008754"/>
    </source>
</evidence>
<keyword evidence="3" id="KW-1185">Reference proteome</keyword>
<dbReference type="SUPFAM" id="SSF89623">
    <property type="entry name" value="Ribose/Galactose isomerase RpiB/AlsB"/>
    <property type="match status" value="1"/>
</dbReference>
<protein>
    <submittedName>
        <fullName evidence="2">RpiB/LacA/LacB family sugar-phosphate isomerase</fullName>
    </submittedName>
</protein>
<proteinExistence type="inferred from homology"/>
<dbReference type="Proteomes" id="UP001214250">
    <property type="component" value="Chromosome 2"/>
</dbReference>
<dbReference type="InterPro" id="IPR036569">
    <property type="entry name" value="RpiB_LacA_LacB_sf"/>
</dbReference>
<dbReference type="GO" id="GO:0016853">
    <property type="term" value="F:isomerase activity"/>
    <property type="evidence" value="ECO:0007669"/>
    <property type="project" value="UniProtKB-KW"/>
</dbReference>
<sequence length="145" mass="15838">MKISIASDHAGFEFNEKLKDYLESQGHEIKSFGCSNLDSCDYPDFGIPAAKTVSDGEADRAILVCNNGIGMSMLANKLNGVLGALVYSEETARMTRQHHGSNVLCLGAAQFSEDELMSFIKVWMETDFEGGRHGRRIGKVTALES</sequence>
<dbReference type="EMBL" id="CP117812">
    <property type="protein sequence ID" value="WDE99080.1"/>
    <property type="molecule type" value="Genomic_DNA"/>
</dbReference>
<name>A0ABY7VXW8_9BACT</name>
<comment type="similarity">
    <text evidence="1">Belongs to the LacAB/RpiB family.</text>
</comment>
<gene>
    <name evidence="2" type="ORF">PQO03_14680</name>
</gene>
<evidence type="ECO:0000313" key="2">
    <source>
        <dbReference type="EMBL" id="WDE99080.1"/>
    </source>
</evidence>
<dbReference type="PANTHER" id="PTHR30345:SF0">
    <property type="entry name" value="DNA DAMAGE-REPAIR_TOLERATION PROTEIN DRT102"/>
    <property type="match status" value="1"/>
</dbReference>
<dbReference type="PANTHER" id="PTHR30345">
    <property type="entry name" value="RIBOSE-5-PHOSPHATE ISOMERASE B"/>
    <property type="match status" value="1"/>
</dbReference>
<dbReference type="PIRSF" id="PIRSF005384">
    <property type="entry name" value="RpiB_LacA_B"/>
    <property type="match status" value="1"/>
</dbReference>
<dbReference type="Gene3D" id="3.40.1400.10">
    <property type="entry name" value="Sugar-phosphate isomerase, RpiB/LacA/LacB"/>
    <property type="match status" value="1"/>
</dbReference>
<keyword evidence="2" id="KW-0413">Isomerase</keyword>
<dbReference type="RefSeq" id="WP_274153942.1">
    <property type="nucleotide sequence ID" value="NZ_CP117812.1"/>
</dbReference>
<dbReference type="NCBIfam" id="NF004051">
    <property type="entry name" value="PRK05571.1"/>
    <property type="match status" value="1"/>
</dbReference>
<accession>A0ABY7VXW8</accession>